<evidence type="ECO:0000256" key="3">
    <source>
        <dbReference type="ARBA" id="ARBA00030733"/>
    </source>
</evidence>
<evidence type="ECO:0000256" key="2">
    <source>
        <dbReference type="ARBA" id="ARBA00024228"/>
    </source>
</evidence>
<gene>
    <name evidence="5" type="primary">LOC106814848</name>
</gene>
<accession>A0ABM1ER77</accession>
<comment type="similarity">
    <text evidence="1">Belongs to the MIX23 family.</text>
</comment>
<dbReference type="RefSeq" id="XP_014674698.1">
    <property type="nucleotide sequence ID" value="XM_014819212.1"/>
</dbReference>
<evidence type="ECO:0000313" key="4">
    <source>
        <dbReference type="Proteomes" id="UP000695022"/>
    </source>
</evidence>
<dbReference type="PANTHER" id="PTHR31905:SF2">
    <property type="entry name" value="PROTEIN MIX23"/>
    <property type="match status" value="1"/>
</dbReference>
<dbReference type="GeneID" id="106814848"/>
<organism evidence="4 5">
    <name type="scientific">Priapulus caudatus</name>
    <name type="common">Priapulid worm</name>
    <dbReference type="NCBI Taxonomy" id="37621"/>
    <lineage>
        <taxon>Eukaryota</taxon>
        <taxon>Metazoa</taxon>
        <taxon>Ecdysozoa</taxon>
        <taxon>Scalidophora</taxon>
        <taxon>Priapulida</taxon>
        <taxon>Priapulimorpha</taxon>
        <taxon>Priapulimorphida</taxon>
        <taxon>Priapulidae</taxon>
        <taxon>Priapulus</taxon>
    </lineage>
</organism>
<evidence type="ECO:0000313" key="5">
    <source>
        <dbReference type="RefSeq" id="XP_014674698.1"/>
    </source>
</evidence>
<proteinExistence type="inferred from homology"/>
<reference evidence="5" key="1">
    <citation type="submission" date="2025-08" db="UniProtKB">
        <authorList>
            <consortium name="RefSeq"/>
        </authorList>
    </citation>
    <scope>IDENTIFICATION</scope>
</reference>
<keyword evidence="4" id="KW-1185">Reference proteome</keyword>
<sequence>HDDSTLVQGERWTRAHAARKPVPRSSHRLPSYTHRDRAIRSCITHAADAVATSRQRKADDPDSLAVMKTLRKEQTRLRLMQNELSIEEIIMDRTLKVFQEKCRNHYKPTHGLKFS</sequence>
<dbReference type="Proteomes" id="UP000695022">
    <property type="component" value="Unplaced"/>
</dbReference>
<feature type="non-terminal residue" evidence="5">
    <location>
        <position position="1"/>
    </location>
</feature>
<dbReference type="PANTHER" id="PTHR31905">
    <property type="entry name" value="COILED-COIL DOMAIN-CONTAINING PROTEIN 58"/>
    <property type="match status" value="1"/>
</dbReference>
<dbReference type="Pfam" id="PF09774">
    <property type="entry name" value="MIX23"/>
    <property type="match status" value="1"/>
</dbReference>
<protein>
    <recommendedName>
        <fullName evidence="2">Protein MIX23</fullName>
    </recommendedName>
    <alternativeName>
        <fullName evidence="3">Coiled-coil domain-containing protein 58</fullName>
    </alternativeName>
</protein>
<evidence type="ECO:0000256" key="1">
    <source>
        <dbReference type="ARBA" id="ARBA00024204"/>
    </source>
</evidence>
<name>A0ABM1ER77_PRICU</name>
<dbReference type="InterPro" id="IPR019171">
    <property type="entry name" value="MIX23"/>
</dbReference>